<dbReference type="AlphaFoldDB" id="A0A098AW11"/>
<dbReference type="NCBIfam" id="NF038038">
    <property type="entry name" value="cytoc_DsrJ"/>
    <property type="match status" value="1"/>
</dbReference>
<protein>
    <submittedName>
        <fullName evidence="1">Cytochrome c protein</fullName>
    </submittedName>
</protein>
<proteinExistence type="predicted"/>
<dbReference type="RefSeq" id="WP_208925209.1">
    <property type="nucleotide sequence ID" value="NZ_LK996017.1"/>
</dbReference>
<dbReference type="EMBL" id="LK996017">
    <property type="protein sequence ID" value="CDX00307.1"/>
    <property type="molecule type" value="Genomic_DNA"/>
</dbReference>
<name>A0A098AW11_DESHA</name>
<organism evidence="1">
    <name type="scientific">Desulfitobacterium hafniense</name>
    <name type="common">Desulfitobacterium frappieri</name>
    <dbReference type="NCBI Taxonomy" id="49338"/>
    <lineage>
        <taxon>Bacteria</taxon>
        <taxon>Bacillati</taxon>
        <taxon>Bacillota</taxon>
        <taxon>Clostridia</taxon>
        <taxon>Eubacteriales</taxon>
        <taxon>Desulfitobacteriaceae</taxon>
        <taxon>Desulfitobacterium</taxon>
    </lineage>
</organism>
<reference evidence="1" key="1">
    <citation type="submission" date="2014-07" db="EMBL/GenBank/DDBJ databases">
        <authorList>
            <person name="Hornung V.Bastian."/>
        </authorList>
    </citation>
    <scope>NUCLEOTIDE SEQUENCE</scope>
    <source>
        <strain evidence="1">PCE-S</strain>
    </source>
</reference>
<dbReference type="Gene3D" id="3.90.10.10">
    <property type="entry name" value="Cytochrome C3"/>
    <property type="match status" value="1"/>
</dbReference>
<dbReference type="PATRIC" id="fig|49338.4.peg.447"/>
<dbReference type="InterPro" id="IPR047668">
    <property type="entry name" value="DsrJ"/>
</dbReference>
<accession>A0A098AW11</accession>
<gene>
    <name evidence="1" type="ORF">DPCES_0420</name>
</gene>
<dbReference type="InterPro" id="IPR036280">
    <property type="entry name" value="Multihaem_cyt_sf"/>
</dbReference>
<sequence>MSKGGKTIGGLLIFVVIAIMPFLYNMGKADAKPEINTDTPVIRELGATQCIEGTKYMRENHMHLLLEWRDAVVREGKTTYTNSQGEQFEMSLQNTCLNCHNDTPETVYYTAETANQGDNQFCYSCHNYAAVEPDCWACHAGPREAEK</sequence>
<dbReference type="SUPFAM" id="SSF48695">
    <property type="entry name" value="Multiheme cytochromes"/>
    <property type="match status" value="1"/>
</dbReference>
<evidence type="ECO:0000313" key="1">
    <source>
        <dbReference type="EMBL" id="CDX00307.1"/>
    </source>
</evidence>